<gene>
    <name evidence="2" type="ORF">Mkiyose1413_04350</name>
    <name evidence="1" type="ORF">SRL2020028_00040</name>
</gene>
<dbReference type="Proteomes" id="UP001064782">
    <property type="component" value="Unassembled WGS sequence"/>
</dbReference>
<dbReference type="EMBL" id="BRZI01000002">
    <property type="protein sequence ID" value="GLD28552.1"/>
    <property type="molecule type" value="Genomic_DNA"/>
</dbReference>
<proteinExistence type="predicted"/>
<evidence type="ECO:0000313" key="3">
    <source>
        <dbReference type="Proteomes" id="UP001064782"/>
    </source>
</evidence>
<evidence type="ECO:0000313" key="1">
    <source>
        <dbReference type="EMBL" id="GLB80748.1"/>
    </source>
</evidence>
<evidence type="ECO:0000313" key="2">
    <source>
        <dbReference type="EMBL" id="GLD28552.1"/>
    </source>
</evidence>
<dbReference type="EMBL" id="BRXE01000001">
    <property type="protein sequence ID" value="GLB80748.1"/>
    <property type="molecule type" value="Genomic_DNA"/>
</dbReference>
<comment type="caution">
    <text evidence="2">The sequence shown here is derived from an EMBL/GenBank/DDBJ whole genome shotgun (WGS) entry which is preliminary data.</text>
</comment>
<name>A0A9P3Q4G3_9MYCO</name>
<accession>A0A9P3Q4G3</accession>
<sequence length="71" mass="7348">MWSESHHLEAELTARGGWIQMGVVDIAPGAYPHPTGAGRVRAAAIPGALTSNLTGPGATIAVGAEWTNRSR</sequence>
<dbReference type="AlphaFoldDB" id="A0A9P3Q4G3"/>
<organism evidence="2 3">
    <name type="scientific">Mycobacterium kiyosense</name>
    <dbReference type="NCBI Taxonomy" id="2871094"/>
    <lineage>
        <taxon>Bacteria</taxon>
        <taxon>Bacillati</taxon>
        <taxon>Actinomycetota</taxon>
        <taxon>Actinomycetes</taxon>
        <taxon>Mycobacteriales</taxon>
        <taxon>Mycobacteriaceae</taxon>
        <taxon>Mycobacterium</taxon>
    </lineage>
</organism>
<protein>
    <submittedName>
        <fullName evidence="2">Uncharacterized protein</fullName>
    </submittedName>
</protein>
<keyword evidence="3" id="KW-1185">Reference proteome</keyword>
<reference evidence="2" key="1">
    <citation type="submission" date="2022-08" db="EMBL/GenBank/DDBJ databases">
        <title>Mycobacterium kiyosense sp. nov., scotochromogenic slow-glowing species isolated from respiratory specimens.</title>
        <authorList>
            <person name="Fukano H."/>
            <person name="Kazumi Y."/>
            <person name="Sakagami N."/>
            <person name="Ato M."/>
            <person name="Mitarai S."/>
            <person name="Hoshino Y."/>
        </authorList>
    </citation>
    <scope>NUCLEOTIDE SEQUENCE</scope>
    <source>
        <strain evidence="2">1413</strain>
        <strain evidence="1">SRL2020-028</strain>
    </source>
</reference>
<dbReference type="Proteomes" id="UP001165663">
    <property type="component" value="Unassembled WGS sequence"/>
</dbReference>